<comment type="caution">
    <text evidence="1">The sequence shown here is derived from an EMBL/GenBank/DDBJ whole genome shotgun (WGS) entry which is preliminary data.</text>
</comment>
<organism evidence="1 2">
    <name type="scientific">Bowmanella dokdonensis</name>
    <dbReference type="NCBI Taxonomy" id="751969"/>
    <lineage>
        <taxon>Bacteria</taxon>
        <taxon>Pseudomonadati</taxon>
        <taxon>Pseudomonadota</taxon>
        <taxon>Gammaproteobacteria</taxon>
        <taxon>Alteromonadales</taxon>
        <taxon>Alteromonadaceae</taxon>
        <taxon>Bowmanella</taxon>
    </lineage>
</organism>
<name>A0A939DNA0_9ALTE</name>
<dbReference type="InterPro" id="IPR009593">
    <property type="entry name" value="DUF1203"/>
</dbReference>
<accession>A0A939DNA0</accession>
<sequence>MSFQFHTLDHQQFEPLYGLSEQELAKHGVLTARVDHPNSYPCRITLQLPEPGERMLLVNYWHLDVESPFRSCYAIYVREGQVSRHYQPGEIPVMFKTRRMALRAFCPQHRLKLAALVADEPELRQHIEQYLANPEVEYLHLHSATHGCYLARISRPA</sequence>
<dbReference type="AlphaFoldDB" id="A0A939DNA0"/>
<evidence type="ECO:0000313" key="1">
    <source>
        <dbReference type="EMBL" id="MBN7825357.1"/>
    </source>
</evidence>
<dbReference type="EMBL" id="JAFKCV010000004">
    <property type="protein sequence ID" value="MBN7825357.1"/>
    <property type="molecule type" value="Genomic_DNA"/>
</dbReference>
<proteinExistence type="predicted"/>
<gene>
    <name evidence="1" type="ORF">J0A66_09005</name>
</gene>
<dbReference type="RefSeq" id="WP_206573467.1">
    <property type="nucleotide sequence ID" value="NZ_JAFKCV010000004.1"/>
</dbReference>
<reference evidence="1" key="1">
    <citation type="submission" date="2021-03" db="EMBL/GenBank/DDBJ databases">
        <title>novel species isolated from a fishpond in China.</title>
        <authorList>
            <person name="Lu H."/>
            <person name="Cai Z."/>
        </authorList>
    </citation>
    <scope>NUCLEOTIDE SEQUENCE</scope>
    <source>
        <strain evidence="1">JCM 30855</strain>
    </source>
</reference>
<evidence type="ECO:0000313" key="2">
    <source>
        <dbReference type="Proteomes" id="UP000664654"/>
    </source>
</evidence>
<dbReference type="PIRSF" id="PIRSF034110">
    <property type="entry name" value="DUF1203"/>
    <property type="match status" value="1"/>
</dbReference>
<dbReference type="Proteomes" id="UP000664654">
    <property type="component" value="Unassembled WGS sequence"/>
</dbReference>
<keyword evidence="2" id="KW-1185">Reference proteome</keyword>
<protein>
    <submittedName>
        <fullName evidence="1">DUF1203 domain-containing protein</fullName>
    </submittedName>
</protein>
<dbReference type="Pfam" id="PF06718">
    <property type="entry name" value="DUF1203"/>
    <property type="match status" value="1"/>
</dbReference>